<dbReference type="RefSeq" id="WP_200386810.1">
    <property type="nucleotide sequence ID" value="NZ_NRSD01000003.1"/>
</dbReference>
<sequence length="239" mass="27262">MMTEGNPVRPDPVRGGRVATWMICTRRVMLTLLASIVLTAPAHSAVTEPMSLQFAVYLDRNAIGEHRFEINTSDTGARVSSHASFDINFWIFNAYRYRHESQEIWQDGCLRAIEAVTDDNGQDYRVVGERNGDALRLLVNDAPRELTGCIMTFAYWDPNFLKQDQLLNPQTGEFIPVQVTSHGMETVRFGDAEVPAARYTLQTDELNLDLWYSEMDGWLALESDVGRGRILRYERIARR</sequence>
<dbReference type="Pfam" id="PF19630">
    <property type="entry name" value="DUF6134"/>
    <property type="match status" value="1"/>
</dbReference>
<comment type="caution">
    <text evidence="2">The sequence shown here is derived from an EMBL/GenBank/DDBJ whole genome shotgun (WGS) entry which is preliminary data.</text>
</comment>
<name>A0A9X0WG86_9GAMM</name>
<evidence type="ECO:0008006" key="4">
    <source>
        <dbReference type="Google" id="ProtNLM"/>
    </source>
</evidence>
<keyword evidence="1" id="KW-0732">Signal</keyword>
<dbReference type="EMBL" id="NRSD01000003">
    <property type="protein sequence ID" value="MBK1644010.1"/>
    <property type="molecule type" value="Genomic_DNA"/>
</dbReference>
<evidence type="ECO:0000256" key="1">
    <source>
        <dbReference type="SAM" id="SignalP"/>
    </source>
</evidence>
<dbReference type="AlphaFoldDB" id="A0A9X0WG86"/>
<dbReference type="Proteomes" id="UP001138802">
    <property type="component" value="Unassembled WGS sequence"/>
</dbReference>
<reference evidence="2 3" key="1">
    <citation type="journal article" date="2020" name="Microorganisms">
        <title>Osmotic Adaptation and Compatible Solute Biosynthesis of Phototrophic Bacteria as Revealed from Genome Analyses.</title>
        <authorList>
            <person name="Imhoff J.F."/>
            <person name="Rahn T."/>
            <person name="Kunzel S."/>
            <person name="Keller A."/>
            <person name="Neulinger S.C."/>
        </authorList>
    </citation>
    <scope>NUCLEOTIDE SEQUENCE [LARGE SCALE GENOMIC DNA]</scope>
    <source>
        <strain evidence="2 3">DSM 21303</strain>
    </source>
</reference>
<protein>
    <recommendedName>
        <fullName evidence="4">DUF3108 domain-containing protein</fullName>
    </recommendedName>
</protein>
<keyword evidence="3" id="KW-1185">Reference proteome</keyword>
<organism evidence="2 3">
    <name type="scientific">Thiocapsa imhoffii</name>
    <dbReference type="NCBI Taxonomy" id="382777"/>
    <lineage>
        <taxon>Bacteria</taxon>
        <taxon>Pseudomonadati</taxon>
        <taxon>Pseudomonadota</taxon>
        <taxon>Gammaproteobacteria</taxon>
        <taxon>Chromatiales</taxon>
        <taxon>Chromatiaceae</taxon>
        <taxon>Thiocapsa</taxon>
    </lineage>
</organism>
<evidence type="ECO:0000313" key="3">
    <source>
        <dbReference type="Proteomes" id="UP001138802"/>
    </source>
</evidence>
<dbReference type="InterPro" id="IPR045767">
    <property type="entry name" value="DUF6134"/>
</dbReference>
<proteinExistence type="predicted"/>
<evidence type="ECO:0000313" key="2">
    <source>
        <dbReference type="EMBL" id="MBK1644010.1"/>
    </source>
</evidence>
<feature type="signal peptide" evidence="1">
    <location>
        <begin position="1"/>
        <end position="44"/>
    </location>
</feature>
<feature type="chain" id="PRO_5040834311" description="DUF3108 domain-containing protein" evidence="1">
    <location>
        <begin position="45"/>
        <end position="239"/>
    </location>
</feature>
<gene>
    <name evidence="2" type="ORF">CKO25_04935</name>
</gene>
<accession>A0A9X0WG86</accession>